<protein>
    <submittedName>
        <fullName evidence="3">ATP-binding protein</fullName>
    </submittedName>
</protein>
<dbReference type="RefSeq" id="WP_212519758.1">
    <property type="nucleotide sequence ID" value="NZ_JAGSOH010000061.1"/>
</dbReference>
<proteinExistence type="predicted"/>
<evidence type="ECO:0000313" key="4">
    <source>
        <dbReference type="Proteomes" id="UP000676325"/>
    </source>
</evidence>
<evidence type="ECO:0000259" key="2">
    <source>
        <dbReference type="Pfam" id="PF13581"/>
    </source>
</evidence>
<dbReference type="CDD" id="cd16936">
    <property type="entry name" value="HATPase_RsbW-like"/>
    <property type="match status" value="1"/>
</dbReference>
<dbReference type="AlphaFoldDB" id="A0A941EDG4"/>
<accession>A0A941EDG4</accession>
<reference evidence="3" key="1">
    <citation type="submission" date="2021-04" db="EMBL/GenBank/DDBJ databases">
        <title>Genome based classification of Actinospica acidithermotolerans sp. nov., an actinobacterium isolated from an Indonesian hot spring.</title>
        <authorList>
            <person name="Kusuma A.B."/>
            <person name="Putra K.E."/>
            <person name="Nafisah S."/>
            <person name="Loh J."/>
            <person name="Nouioui I."/>
            <person name="Goodfellow M."/>
        </authorList>
    </citation>
    <scope>NUCLEOTIDE SEQUENCE</scope>
    <source>
        <strain evidence="3">MGRD01-02</strain>
    </source>
</reference>
<dbReference type="InterPro" id="IPR036890">
    <property type="entry name" value="HATPase_C_sf"/>
</dbReference>
<dbReference type="GO" id="GO:0005524">
    <property type="term" value="F:ATP binding"/>
    <property type="evidence" value="ECO:0007669"/>
    <property type="project" value="UniProtKB-KW"/>
</dbReference>
<dbReference type="InterPro" id="IPR003594">
    <property type="entry name" value="HATPase_dom"/>
</dbReference>
<dbReference type="GO" id="GO:0004674">
    <property type="term" value="F:protein serine/threonine kinase activity"/>
    <property type="evidence" value="ECO:0007669"/>
    <property type="project" value="UniProtKB-KW"/>
</dbReference>
<evidence type="ECO:0000256" key="1">
    <source>
        <dbReference type="ARBA" id="ARBA00022527"/>
    </source>
</evidence>
<feature type="domain" description="Histidine kinase/HSP90-like ATPase" evidence="2">
    <location>
        <begin position="11"/>
        <end position="140"/>
    </location>
</feature>
<dbReference type="Gene3D" id="3.30.565.10">
    <property type="entry name" value="Histidine kinase-like ATPase, C-terminal domain"/>
    <property type="match status" value="1"/>
</dbReference>
<gene>
    <name evidence="3" type="ORF">KDK95_20105</name>
</gene>
<sequence>MVDVNWTLLLPREAQSVGKARRMLRDTADLVGMDPDITFDLGVALTEACANVIEHSGPDDGVGPRAPEGYWVAAGISADRCWVDVIDNGVGFAPRRLVEVRGQRMRPAAVQNTADMAESGRGLMLIEALCDRVDIRNHPARGAMIHFERDLKPRESLAA</sequence>
<evidence type="ECO:0000313" key="3">
    <source>
        <dbReference type="EMBL" id="MBR7828623.1"/>
    </source>
</evidence>
<dbReference type="PANTHER" id="PTHR35526">
    <property type="entry name" value="ANTI-SIGMA-F FACTOR RSBW-RELATED"/>
    <property type="match status" value="1"/>
</dbReference>
<keyword evidence="3" id="KW-0547">Nucleotide-binding</keyword>
<dbReference type="SUPFAM" id="SSF55874">
    <property type="entry name" value="ATPase domain of HSP90 chaperone/DNA topoisomerase II/histidine kinase"/>
    <property type="match status" value="1"/>
</dbReference>
<keyword evidence="4" id="KW-1185">Reference proteome</keyword>
<dbReference type="Proteomes" id="UP000676325">
    <property type="component" value="Unassembled WGS sequence"/>
</dbReference>
<organism evidence="3 4">
    <name type="scientific">Actinospica acidithermotolerans</name>
    <dbReference type="NCBI Taxonomy" id="2828514"/>
    <lineage>
        <taxon>Bacteria</taxon>
        <taxon>Bacillati</taxon>
        <taxon>Actinomycetota</taxon>
        <taxon>Actinomycetes</taxon>
        <taxon>Catenulisporales</taxon>
        <taxon>Actinospicaceae</taxon>
        <taxon>Actinospica</taxon>
    </lineage>
</organism>
<keyword evidence="1" id="KW-0723">Serine/threonine-protein kinase</keyword>
<dbReference type="InterPro" id="IPR050267">
    <property type="entry name" value="Anti-sigma-factor_SerPK"/>
</dbReference>
<dbReference type="PANTHER" id="PTHR35526:SF3">
    <property type="entry name" value="ANTI-SIGMA-F FACTOR RSBW"/>
    <property type="match status" value="1"/>
</dbReference>
<dbReference type="Pfam" id="PF13581">
    <property type="entry name" value="HATPase_c_2"/>
    <property type="match status" value="1"/>
</dbReference>
<keyword evidence="1" id="KW-0418">Kinase</keyword>
<keyword evidence="1" id="KW-0808">Transferase</keyword>
<dbReference type="EMBL" id="JAGSOH010000061">
    <property type="protein sequence ID" value="MBR7828623.1"/>
    <property type="molecule type" value="Genomic_DNA"/>
</dbReference>
<comment type="caution">
    <text evidence="3">The sequence shown here is derived from an EMBL/GenBank/DDBJ whole genome shotgun (WGS) entry which is preliminary data.</text>
</comment>
<name>A0A941EDG4_9ACTN</name>
<keyword evidence="3" id="KW-0067">ATP-binding</keyword>